<evidence type="ECO:0000256" key="4">
    <source>
        <dbReference type="ARBA" id="ARBA00023004"/>
    </source>
</evidence>
<reference evidence="6 7" key="1">
    <citation type="journal article" date="2019" name="Int. J. Syst. Evol. Microbiol.">
        <title>The Global Catalogue of Microorganisms (GCM) 10K type strain sequencing project: providing services to taxonomists for standard genome sequencing and annotation.</title>
        <authorList>
            <consortium name="The Broad Institute Genomics Platform"/>
            <consortium name="The Broad Institute Genome Sequencing Center for Infectious Disease"/>
            <person name="Wu L."/>
            <person name="Ma J."/>
        </authorList>
    </citation>
    <scope>NUCLEOTIDE SEQUENCE [LARGE SCALE GENOMIC DNA]</scope>
    <source>
        <strain evidence="6 7">JCM 12928</strain>
    </source>
</reference>
<accession>A0ABN1H508</accession>
<keyword evidence="7" id="KW-1185">Reference proteome</keyword>
<dbReference type="Pfam" id="PF03055">
    <property type="entry name" value="RPE65"/>
    <property type="match status" value="1"/>
</dbReference>
<comment type="similarity">
    <text evidence="1 5">Belongs to the carotenoid oxygenase family.</text>
</comment>
<dbReference type="PANTHER" id="PTHR10543">
    <property type="entry name" value="BETA-CAROTENE DIOXYGENASE"/>
    <property type="match status" value="1"/>
</dbReference>
<keyword evidence="5" id="KW-0223">Dioxygenase</keyword>
<keyword evidence="3 5" id="KW-0560">Oxidoreductase</keyword>
<evidence type="ECO:0000313" key="6">
    <source>
        <dbReference type="EMBL" id="GAA0628871.1"/>
    </source>
</evidence>
<dbReference type="PANTHER" id="PTHR10543:SF89">
    <property type="entry name" value="CAROTENOID 9,10(9',10')-CLEAVAGE DIOXYGENASE 1"/>
    <property type="match status" value="1"/>
</dbReference>
<keyword evidence="4 5" id="KW-0408">Iron</keyword>
<evidence type="ECO:0000256" key="1">
    <source>
        <dbReference type="ARBA" id="ARBA00006787"/>
    </source>
</evidence>
<proteinExistence type="inferred from homology"/>
<dbReference type="Proteomes" id="UP001501352">
    <property type="component" value="Unassembled WGS sequence"/>
</dbReference>
<name>A0ABN1H508_9CAUL</name>
<evidence type="ECO:0000256" key="2">
    <source>
        <dbReference type="ARBA" id="ARBA00022723"/>
    </source>
</evidence>
<comment type="caution">
    <text evidence="6">The sequence shown here is derived from an EMBL/GenBank/DDBJ whole genome shotgun (WGS) entry which is preliminary data.</text>
</comment>
<dbReference type="RefSeq" id="WP_343794594.1">
    <property type="nucleotide sequence ID" value="NZ_BAAAGA010000007.1"/>
</dbReference>
<evidence type="ECO:0000256" key="3">
    <source>
        <dbReference type="ARBA" id="ARBA00023002"/>
    </source>
</evidence>
<dbReference type="EC" id="1.13.11.-" evidence="5"/>
<protein>
    <recommendedName>
        <fullName evidence="5">Dioxygenase</fullName>
        <ecNumber evidence="5">1.13.11.-</ecNumber>
    </recommendedName>
</protein>
<gene>
    <name evidence="6" type="ORF">GCM10009422_27830</name>
</gene>
<dbReference type="InterPro" id="IPR004294">
    <property type="entry name" value="Carotenoid_Oase"/>
</dbReference>
<evidence type="ECO:0000313" key="7">
    <source>
        <dbReference type="Proteomes" id="UP001501352"/>
    </source>
</evidence>
<organism evidence="6 7">
    <name type="scientific">Brevundimonas kwangchunensis</name>
    <dbReference type="NCBI Taxonomy" id="322163"/>
    <lineage>
        <taxon>Bacteria</taxon>
        <taxon>Pseudomonadati</taxon>
        <taxon>Pseudomonadota</taxon>
        <taxon>Alphaproteobacteria</taxon>
        <taxon>Caulobacterales</taxon>
        <taxon>Caulobacteraceae</taxon>
        <taxon>Brevundimonas</taxon>
    </lineage>
</organism>
<sequence length="510" mass="57036">MGFEPTGAARADLQDTTAPNAFKATLKPSGHPYMTGAWTPQHEEHTAEDMPVIGTIPTDIDGVYVRNTENPVHEPIGRYHPFDGDGMIHTISFRDGKAAYRNRFVRTKGFVAEQEAGHALWAGLAEHPSLSQRPGWGAHGGLKDSSSTDVIVHAGAILSTFYQCGEGYRLDPYTMEQLPSVDWCPPEGISAHPKVDEKTGDLLFFNYSKTAPHMHYGVVGPDNKLKHFTPVPLPGARLPHDMAFTTNYSILNDFPLFWQEDLLPKGIHAARFHPEMKSRFGILPRYGTEKDVRWFESNATYVLHFLNAWEDGDEIVMDGYFQDNPVPKTSPDAWPGHERIMTFLDQNMLEPKLHRWRFNLATGQTTEERLDDRVLEFGIINNQYAGVKYRYAYSAVSKPGWFLFTGLVKHDMDTGESWTLDFGPERYGSEPGFAPRIGATEEDDGYLITFVTDMIENRSECVIYDAQKPGDEPVARIILPGRISSGTHATWAQGETIRASQATLASQAAA</sequence>
<dbReference type="EMBL" id="BAAAGA010000007">
    <property type="protein sequence ID" value="GAA0628871.1"/>
    <property type="molecule type" value="Genomic_DNA"/>
</dbReference>
<evidence type="ECO:0000256" key="5">
    <source>
        <dbReference type="RuleBase" id="RU364048"/>
    </source>
</evidence>
<keyword evidence="2 5" id="KW-0479">Metal-binding</keyword>
<comment type="cofactor">
    <cofactor evidence="5">
        <name>Fe(2+)</name>
        <dbReference type="ChEBI" id="CHEBI:29033"/>
    </cofactor>
    <text evidence="5">Binds 1 Fe(2+) ion per subunit.</text>
</comment>